<dbReference type="EMBL" id="FOGJ01000047">
    <property type="protein sequence ID" value="SES42099.1"/>
    <property type="molecule type" value="Genomic_DNA"/>
</dbReference>
<sequence length="97" mass="11180">MSKAKSFAEQIEELQATSEKVSGYEKLFSKACEINFGCNAKSIKKMLENNEEPCSNFETKMRSFFGLKTEKDIADFVAIMCTEHNLNYFKTNRENDK</sequence>
<dbReference type="RefSeq" id="WP_074759020.1">
    <property type="nucleotide sequence ID" value="NZ_FOGJ01000047.1"/>
</dbReference>
<dbReference type="AlphaFoldDB" id="A0A1H9X7Q2"/>
<reference evidence="1 2" key="1">
    <citation type="submission" date="2016-10" db="EMBL/GenBank/DDBJ databases">
        <authorList>
            <person name="de Groot N.N."/>
        </authorList>
    </citation>
    <scope>NUCLEOTIDE SEQUENCE [LARGE SCALE GENOMIC DNA]</scope>
    <source>
        <strain evidence="1 2">AR40</strain>
    </source>
</reference>
<accession>A0A1H9X7Q2</accession>
<dbReference type="OrthoDB" id="9973088at2"/>
<gene>
    <name evidence="1" type="ORF">SAMN04487884_14713</name>
</gene>
<proteinExistence type="predicted"/>
<evidence type="ECO:0000313" key="2">
    <source>
        <dbReference type="Proteomes" id="UP000182584"/>
    </source>
</evidence>
<organism evidence="1 2">
    <name type="scientific">Butyrivibrio fibrisolvens</name>
    <dbReference type="NCBI Taxonomy" id="831"/>
    <lineage>
        <taxon>Bacteria</taxon>
        <taxon>Bacillati</taxon>
        <taxon>Bacillota</taxon>
        <taxon>Clostridia</taxon>
        <taxon>Lachnospirales</taxon>
        <taxon>Lachnospiraceae</taxon>
        <taxon>Butyrivibrio</taxon>
    </lineage>
</organism>
<evidence type="ECO:0000313" key="1">
    <source>
        <dbReference type="EMBL" id="SES42099.1"/>
    </source>
</evidence>
<dbReference type="Proteomes" id="UP000182584">
    <property type="component" value="Unassembled WGS sequence"/>
</dbReference>
<name>A0A1H9X7Q2_BUTFI</name>
<protein>
    <submittedName>
        <fullName evidence="1">Uncharacterized protein</fullName>
    </submittedName>
</protein>